<comment type="caution">
    <text evidence="5">The sequence shown here is derived from an EMBL/GenBank/DDBJ whole genome shotgun (WGS) entry which is preliminary data.</text>
</comment>
<dbReference type="GO" id="GO:0016787">
    <property type="term" value="F:hydrolase activity"/>
    <property type="evidence" value="ECO:0007669"/>
    <property type="project" value="UniProtKB-KW"/>
</dbReference>
<evidence type="ECO:0000256" key="1">
    <source>
        <dbReference type="ARBA" id="ARBA00001946"/>
    </source>
</evidence>
<keyword evidence="2 3" id="KW-0378">Hydrolase</keyword>
<dbReference type="InterPro" id="IPR020084">
    <property type="entry name" value="NUDIX_hydrolase_CS"/>
</dbReference>
<dbReference type="SUPFAM" id="SSF55811">
    <property type="entry name" value="Nudix"/>
    <property type="match status" value="1"/>
</dbReference>
<dbReference type="Pfam" id="PF00293">
    <property type="entry name" value="NUDIX"/>
    <property type="match status" value="1"/>
</dbReference>
<dbReference type="InterPro" id="IPR015797">
    <property type="entry name" value="NUDIX_hydrolase-like_dom_sf"/>
</dbReference>
<dbReference type="PANTHER" id="PTHR43736:SF1">
    <property type="entry name" value="DIHYDRONEOPTERIN TRIPHOSPHATE DIPHOSPHATASE"/>
    <property type="match status" value="1"/>
</dbReference>
<dbReference type="PANTHER" id="PTHR43736">
    <property type="entry name" value="ADP-RIBOSE PYROPHOSPHATASE"/>
    <property type="match status" value="1"/>
</dbReference>
<proteinExistence type="inferred from homology"/>
<organism evidence="5 6">
    <name type="scientific">Iodidimonas nitroreducens</name>
    <dbReference type="NCBI Taxonomy" id="1236968"/>
    <lineage>
        <taxon>Bacteria</taxon>
        <taxon>Pseudomonadati</taxon>
        <taxon>Pseudomonadota</taxon>
        <taxon>Alphaproteobacteria</taxon>
        <taxon>Iodidimonadales</taxon>
        <taxon>Iodidimonadaceae</taxon>
        <taxon>Iodidimonas</taxon>
    </lineage>
</organism>
<evidence type="ECO:0000256" key="3">
    <source>
        <dbReference type="RuleBase" id="RU003476"/>
    </source>
</evidence>
<dbReference type="PROSITE" id="PS51462">
    <property type="entry name" value="NUDIX"/>
    <property type="match status" value="1"/>
</dbReference>
<dbReference type="EMBL" id="BKCN01000028">
    <property type="protein sequence ID" value="GER05546.1"/>
    <property type="molecule type" value="Genomic_DNA"/>
</dbReference>
<feature type="domain" description="Nudix hydrolase" evidence="4">
    <location>
        <begin position="4"/>
        <end position="138"/>
    </location>
</feature>
<evidence type="ECO:0000313" key="6">
    <source>
        <dbReference type="Proteomes" id="UP000324996"/>
    </source>
</evidence>
<dbReference type="Proteomes" id="UP000324996">
    <property type="component" value="Unassembled WGS sequence"/>
</dbReference>
<name>A0A5A7NF00_9PROT</name>
<dbReference type="CDD" id="cd04673">
    <property type="entry name" value="NUDIX_ADPRase"/>
    <property type="match status" value="1"/>
</dbReference>
<accession>A0A5A7NF00</accession>
<gene>
    <name evidence="5" type="ORF">JCM17846_32280</name>
</gene>
<comment type="similarity">
    <text evidence="3">Belongs to the Nudix hydrolase family.</text>
</comment>
<evidence type="ECO:0000313" key="5">
    <source>
        <dbReference type="EMBL" id="GER05546.1"/>
    </source>
</evidence>
<dbReference type="PRINTS" id="PR00502">
    <property type="entry name" value="NUDIXFAMILY"/>
</dbReference>
<keyword evidence="6" id="KW-1185">Reference proteome</keyword>
<evidence type="ECO:0000256" key="2">
    <source>
        <dbReference type="ARBA" id="ARBA00022801"/>
    </source>
</evidence>
<sequence>MATLKRPLIGIGVVVLKEDCVLLIRRGKPPKAGEWSLPGGAQEWGETTHEAARREVYEETGIEIEIIGLLDVVDGLMPDGKGDYAFHYTLIDYHGRWMAGTPKAASDAADAAWVRLDHLDDYGLWDETRRVIALAQKA</sequence>
<comment type="cofactor">
    <cofactor evidence="1">
        <name>Mg(2+)</name>
        <dbReference type="ChEBI" id="CHEBI:18420"/>
    </cofactor>
</comment>
<dbReference type="AlphaFoldDB" id="A0A5A7NF00"/>
<reference evidence="5 6" key="1">
    <citation type="submission" date="2019-09" db="EMBL/GenBank/DDBJ databases">
        <title>NBRP : Genome information of microbial organism related human and environment.</title>
        <authorList>
            <person name="Hattori M."/>
            <person name="Oshima K."/>
            <person name="Inaba H."/>
            <person name="Suda W."/>
            <person name="Sakamoto M."/>
            <person name="Iino T."/>
            <person name="Kitahara M."/>
            <person name="Oshida Y."/>
            <person name="Iida T."/>
            <person name="Kudo T."/>
            <person name="Itoh T."/>
            <person name="Ohkuma M."/>
        </authorList>
    </citation>
    <scope>NUCLEOTIDE SEQUENCE [LARGE SCALE GENOMIC DNA]</scope>
    <source>
        <strain evidence="5 6">Q-1</strain>
    </source>
</reference>
<dbReference type="InterPro" id="IPR020476">
    <property type="entry name" value="Nudix_hydrolase"/>
</dbReference>
<dbReference type="PROSITE" id="PS00893">
    <property type="entry name" value="NUDIX_BOX"/>
    <property type="match status" value="1"/>
</dbReference>
<dbReference type="RefSeq" id="WP_042086599.1">
    <property type="nucleotide sequence ID" value="NZ_BKCN01000028.1"/>
</dbReference>
<dbReference type="InterPro" id="IPR000086">
    <property type="entry name" value="NUDIX_hydrolase_dom"/>
</dbReference>
<dbReference type="Gene3D" id="3.90.79.10">
    <property type="entry name" value="Nucleoside Triphosphate Pyrophosphohydrolase"/>
    <property type="match status" value="1"/>
</dbReference>
<evidence type="ECO:0000259" key="4">
    <source>
        <dbReference type="PROSITE" id="PS51462"/>
    </source>
</evidence>
<protein>
    <submittedName>
        <fullName evidence="5">DNA mismatch repair protein MutT</fullName>
    </submittedName>
</protein>